<dbReference type="EMBL" id="JAESIY010000018">
    <property type="protein sequence ID" value="MBL3658849.1"/>
    <property type="molecule type" value="Genomic_DNA"/>
</dbReference>
<gene>
    <name evidence="1" type="ORF">JL102_22055</name>
</gene>
<evidence type="ECO:0000313" key="2">
    <source>
        <dbReference type="Proteomes" id="UP000659388"/>
    </source>
</evidence>
<evidence type="ECO:0000313" key="1">
    <source>
        <dbReference type="EMBL" id="MBL3658849.1"/>
    </source>
</evidence>
<comment type="caution">
    <text evidence="1">The sequence shown here is derived from an EMBL/GenBank/DDBJ whole genome shotgun (WGS) entry which is preliminary data.</text>
</comment>
<keyword evidence="2" id="KW-1185">Reference proteome</keyword>
<name>A0A937FDN6_9BACT</name>
<organism evidence="1 2">
    <name type="scientific">Fulvivirga sediminis</name>
    <dbReference type="NCBI Taxonomy" id="2803949"/>
    <lineage>
        <taxon>Bacteria</taxon>
        <taxon>Pseudomonadati</taxon>
        <taxon>Bacteroidota</taxon>
        <taxon>Cytophagia</taxon>
        <taxon>Cytophagales</taxon>
        <taxon>Fulvivirgaceae</taxon>
        <taxon>Fulvivirga</taxon>
    </lineage>
</organism>
<protein>
    <submittedName>
        <fullName evidence="1">Uncharacterized protein</fullName>
    </submittedName>
</protein>
<proteinExistence type="predicted"/>
<reference evidence="1" key="1">
    <citation type="submission" date="2021-01" db="EMBL/GenBank/DDBJ databases">
        <title>Fulvivirga kasyanovii gen. nov., sp nov., a novel member of the phylum Bacteroidetes isolated from seawater in a mussel farm.</title>
        <authorList>
            <person name="Zhao L.-H."/>
            <person name="Wang Z.-J."/>
        </authorList>
    </citation>
    <scope>NUCLEOTIDE SEQUENCE</scope>
    <source>
        <strain evidence="1">2943</strain>
    </source>
</reference>
<dbReference type="RefSeq" id="WP_202246641.1">
    <property type="nucleotide sequence ID" value="NZ_JAESIY010000018.1"/>
</dbReference>
<dbReference type="Proteomes" id="UP000659388">
    <property type="component" value="Unassembled WGS sequence"/>
</dbReference>
<accession>A0A937FDN6</accession>
<dbReference type="AlphaFoldDB" id="A0A937FDN6"/>
<sequence>MLKFLKRAAIVMLLLLLALYLYLQLRQSRSYNNIPEGANLVMRANIDQLFKKLLFNSLTNPKYYYQSSSDSTDTDDETEDPSFVIPANVFVYNLGATPNTFYTSLHIKDSTGIQAFLKKKLSIDQYLEEDNFTYGFTDNHQLQVIYNEDRAFLSLSIDRQNVKSELKDLLFNLKPMDRNTPIITALRDADSDISLLGESNELNVDFNTGEVIISGLTSFNKYLKTPNQASVKQPLDSLGLHAWLSATPTDALDTLFTINHITLSGDTLRTYYHNAIDFQIAETTLQSDTIITYDYNDDFEKVEQKEIKTSKVPGICIAIKCDSDAMQRYLKNKGILDNAKVNESFFPLYSLNTTQKDSLLIIHNLTDYTANYKSSEKVMGLYVDFNQLQTQLPILNDKVDYLSKAELYGSKEKEKLKLEGSIKMTQSDLNALIQFIKK</sequence>